<dbReference type="SUPFAM" id="SSF47923">
    <property type="entry name" value="Ypt/Rab-GAP domain of gyp1p"/>
    <property type="match status" value="2"/>
</dbReference>
<dbReference type="Proteomes" id="UP001347796">
    <property type="component" value="Unassembled WGS sequence"/>
</dbReference>
<dbReference type="Gene3D" id="1.10.8.270">
    <property type="entry name" value="putative rabgap domain of human tbc1 domain family member 14 like domains"/>
    <property type="match status" value="1"/>
</dbReference>
<sequence length="394" mass="46106">MAAYKARLEQFKDALSKSELDIKKIRELSFQGCPFESGYRSICWKILLEHLPLKRDEWPKHLQRQRATYKQFINELIIIPGEKAYLGALADGKLEDHPLNPNPDSQWSVQFKDNDMLMQIDKDCRRLCPDLSFFQSATKFPCNEIIHAKSNVETLRKRVEHTVLKSETVGRNRLGITNMQSTRRRTSDEYALLPDGQEAHWEVVERILFIYAKLNPGLNYVQGMNEILGPIYYTFASDPDPECKEYAEADSFFCFTNLMAEIRDHFIKTLDDSDCGIGYSMTRLMEEIHIRDPCLSHRMTEQDLKPQYFAFRWITLMLSQEFPLPDVLRIWDSLFADKNRFDFLITVCCSMLILLRNEILSNDFPSNMKLLQNFPYTTVEVIKVISKAVEMLHR</sequence>
<dbReference type="InterPro" id="IPR035969">
    <property type="entry name" value="Rab-GAP_TBC_sf"/>
</dbReference>
<dbReference type="FunFam" id="1.10.472.80:FF:000009">
    <property type="entry name" value="TBC1 domain family member 13"/>
    <property type="match status" value="1"/>
</dbReference>
<dbReference type="PROSITE" id="PS50086">
    <property type="entry name" value="TBC_RABGAP"/>
    <property type="match status" value="1"/>
</dbReference>
<comment type="caution">
    <text evidence="11">The sequence shown here is derived from an EMBL/GenBank/DDBJ whole genome shotgun (WGS) entry which is preliminary data.</text>
</comment>
<feature type="domain" description="Rab-GAP TBC" evidence="10">
    <location>
        <begin position="34"/>
        <end position="338"/>
    </location>
</feature>
<evidence type="ECO:0000313" key="12">
    <source>
        <dbReference type="Proteomes" id="UP001347796"/>
    </source>
</evidence>
<keyword evidence="9" id="KW-0175">Coiled coil</keyword>
<evidence type="ECO:0000256" key="4">
    <source>
        <dbReference type="ARBA" id="ARBA00022490"/>
    </source>
</evidence>
<evidence type="ECO:0000256" key="6">
    <source>
        <dbReference type="ARBA" id="ARBA00059763"/>
    </source>
</evidence>
<dbReference type="EMBL" id="JAZGQO010000001">
    <property type="protein sequence ID" value="KAK6194438.1"/>
    <property type="molecule type" value="Genomic_DNA"/>
</dbReference>
<evidence type="ECO:0000256" key="7">
    <source>
        <dbReference type="ARBA" id="ARBA00064536"/>
    </source>
</evidence>
<evidence type="ECO:0000256" key="1">
    <source>
        <dbReference type="ARBA" id="ARBA00004370"/>
    </source>
</evidence>
<evidence type="ECO:0000259" key="10">
    <source>
        <dbReference type="PROSITE" id="PS50086"/>
    </source>
</evidence>
<dbReference type="Pfam" id="PF00566">
    <property type="entry name" value="RabGAP-TBC"/>
    <property type="match status" value="1"/>
</dbReference>
<dbReference type="PANTHER" id="PTHR22957:SF27">
    <property type="entry name" value="TBC1 DOMAIN FAMILY MEMBER 13"/>
    <property type="match status" value="1"/>
</dbReference>
<dbReference type="FunFam" id="1.10.8.270:FF:000019">
    <property type="entry name" value="TBC1 domain family member 13"/>
    <property type="match status" value="1"/>
</dbReference>
<evidence type="ECO:0000256" key="2">
    <source>
        <dbReference type="ARBA" id="ARBA00004496"/>
    </source>
</evidence>
<keyword evidence="3" id="KW-0343">GTPase activation</keyword>
<dbReference type="InterPro" id="IPR000195">
    <property type="entry name" value="Rab-GAP-TBC_dom"/>
</dbReference>
<proteinExistence type="predicted"/>
<dbReference type="Gene3D" id="1.10.472.80">
    <property type="entry name" value="Ypt/Rab-GAP domain of gyp1p, domain 3"/>
    <property type="match status" value="1"/>
</dbReference>
<gene>
    <name evidence="11" type="ORF">SNE40_000072</name>
</gene>
<comment type="function">
    <text evidence="6">Acts as a GTPase-activating protein for RAB35. Together with RAB35 may be involved in regulation of insulin-induced glucose transporter SLC2A4/GLUT4 translocation to the plasma membrane in adipocytes.</text>
</comment>
<evidence type="ECO:0000256" key="8">
    <source>
        <dbReference type="ARBA" id="ARBA00067477"/>
    </source>
</evidence>
<dbReference type="GO" id="GO:0005096">
    <property type="term" value="F:GTPase activator activity"/>
    <property type="evidence" value="ECO:0007669"/>
    <property type="project" value="UniProtKB-KW"/>
</dbReference>
<keyword evidence="12" id="KW-1185">Reference proteome</keyword>
<feature type="coiled-coil region" evidence="9">
    <location>
        <begin position="1"/>
        <end position="28"/>
    </location>
</feature>
<dbReference type="PANTHER" id="PTHR22957">
    <property type="entry name" value="TBC1 DOMAIN FAMILY MEMBER GTPASE-ACTIVATING PROTEIN"/>
    <property type="match status" value="1"/>
</dbReference>
<evidence type="ECO:0000256" key="3">
    <source>
        <dbReference type="ARBA" id="ARBA00022468"/>
    </source>
</evidence>
<organism evidence="11 12">
    <name type="scientific">Patella caerulea</name>
    <name type="common">Rayed Mediterranean limpet</name>
    <dbReference type="NCBI Taxonomy" id="87958"/>
    <lineage>
        <taxon>Eukaryota</taxon>
        <taxon>Metazoa</taxon>
        <taxon>Spiralia</taxon>
        <taxon>Lophotrochozoa</taxon>
        <taxon>Mollusca</taxon>
        <taxon>Gastropoda</taxon>
        <taxon>Patellogastropoda</taxon>
        <taxon>Patelloidea</taxon>
        <taxon>Patellidae</taxon>
        <taxon>Patella</taxon>
    </lineage>
</organism>
<comment type="subunit">
    <text evidence="7">Interacts with RAB1A and RAB10; in a GTP-dependent manner.</text>
</comment>
<accession>A0AAN8KG84</accession>
<evidence type="ECO:0000256" key="5">
    <source>
        <dbReference type="ARBA" id="ARBA00023136"/>
    </source>
</evidence>
<dbReference type="SMART" id="SM00164">
    <property type="entry name" value="TBC"/>
    <property type="match status" value="1"/>
</dbReference>
<comment type="subcellular location">
    <subcellularLocation>
        <location evidence="2">Cytoplasm</location>
    </subcellularLocation>
    <subcellularLocation>
        <location evidence="1">Membrane</location>
    </subcellularLocation>
</comment>
<keyword evidence="5" id="KW-0472">Membrane</keyword>
<protein>
    <recommendedName>
        <fullName evidence="8">TBC1 domain family member 13</fullName>
    </recommendedName>
</protein>
<reference evidence="11 12" key="1">
    <citation type="submission" date="2024-01" db="EMBL/GenBank/DDBJ databases">
        <title>The genome of the rayed Mediterranean limpet Patella caerulea (Linnaeus, 1758).</title>
        <authorList>
            <person name="Anh-Thu Weber A."/>
            <person name="Halstead-Nussloch G."/>
        </authorList>
    </citation>
    <scope>NUCLEOTIDE SEQUENCE [LARGE SCALE GENOMIC DNA]</scope>
    <source>
        <strain evidence="11">AATW-2023a</strain>
        <tissue evidence="11">Whole specimen</tissue>
    </source>
</reference>
<name>A0AAN8KG84_PATCE</name>
<keyword evidence="4" id="KW-0963">Cytoplasm</keyword>
<dbReference type="AlphaFoldDB" id="A0AAN8KG84"/>
<evidence type="ECO:0000313" key="11">
    <source>
        <dbReference type="EMBL" id="KAK6194438.1"/>
    </source>
</evidence>
<dbReference type="GO" id="GO:0006886">
    <property type="term" value="P:intracellular protein transport"/>
    <property type="evidence" value="ECO:0007669"/>
    <property type="project" value="TreeGrafter"/>
</dbReference>
<evidence type="ECO:0000256" key="9">
    <source>
        <dbReference type="SAM" id="Coils"/>
    </source>
</evidence>
<dbReference type="GO" id="GO:0016020">
    <property type="term" value="C:membrane"/>
    <property type="evidence" value="ECO:0007669"/>
    <property type="project" value="UniProtKB-SubCell"/>
</dbReference>
<dbReference type="GO" id="GO:0005737">
    <property type="term" value="C:cytoplasm"/>
    <property type="evidence" value="ECO:0007669"/>
    <property type="project" value="UniProtKB-SubCell"/>
</dbReference>